<feature type="signal peptide" evidence="8">
    <location>
        <begin position="1"/>
        <end position="23"/>
    </location>
</feature>
<dbReference type="PANTHER" id="PTHR43811">
    <property type="entry name" value="FKBP-TYPE PEPTIDYL-PROLYL CIS-TRANS ISOMERASE FKPA"/>
    <property type="match status" value="1"/>
</dbReference>
<dbReference type="Pfam" id="PF01346">
    <property type="entry name" value="FKBP_N"/>
    <property type="match status" value="1"/>
</dbReference>
<dbReference type="EC" id="5.2.1.8" evidence="7"/>
<protein>
    <recommendedName>
        <fullName evidence="7">Peptidyl-prolyl cis-trans isomerase</fullName>
        <ecNumber evidence="7">5.2.1.8</ecNumber>
    </recommendedName>
</protein>
<reference evidence="10 11" key="1">
    <citation type="submission" date="2013-11" db="EMBL/GenBank/DDBJ databases">
        <title>Single cell genomics of uncultured Tannerella BU063 (oral taxon 286).</title>
        <authorList>
            <person name="Beall C.J."/>
            <person name="Campbell A.G."/>
            <person name="Griffen A.L."/>
            <person name="Podar M."/>
            <person name="Leys E.J."/>
        </authorList>
    </citation>
    <scope>NUCLEOTIDE SEQUENCE [LARGE SCALE GENOMIC DNA]</scope>
    <source>
        <strain evidence="10">Cell 1/3</strain>
    </source>
</reference>
<evidence type="ECO:0000256" key="3">
    <source>
        <dbReference type="ARBA" id="ARBA00022729"/>
    </source>
</evidence>
<dbReference type="InterPro" id="IPR036944">
    <property type="entry name" value="PPIase_FKBP_N_sf"/>
</dbReference>
<proteinExistence type="inferred from homology"/>
<evidence type="ECO:0000256" key="7">
    <source>
        <dbReference type="RuleBase" id="RU003915"/>
    </source>
</evidence>
<dbReference type="SUPFAM" id="SSF54534">
    <property type="entry name" value="FKBP-like"/>
    <property type="match status" value="1"/>
</dbReference>
<dbReference type="InterPro" id="IPR046357">
    <property type="entry name" value="PPIase_dom_sf"/>
</dbReference>
<dbReference type="InterPro" id="IPR001179">
    <property type="entry name" value="PPIase_FKBP_dom"/>
</dbReference>
<dbReference type="AlphaFoldDB" id="W2CIA8"/>
<comment type="catalytic activity">
    <reaction evidence="1 6 7">
        <text>[protein]-peptidylproline (omega=180) = [protein]-peptidylproline (omega=0)</text>
        <dbReference type="Rhea" id="RHEA:16237"/>
        <dbReference type="Rhea" id="RHEA-COMP:10747"/>
        <dbReference type="Rhea" id="RHEA-COMP:10748"/>
        <dbReference type="ChEBI" id="CHEBI:83833"/>
        <dbReference type="ChEBI" id="CHEBI:83834"/>
        <dbReference type="EC" id="5.2.1.8"/>
    </reaction>
</comment>
<comment type="caution">
    <text evidence="10">The sequence shown here is derived from an EMBL/GenBank/DDBJ whole genome shotgun (WGS) entry which is preliminary data.</text>
</comment>
<evidence type="ECO:0000313" key="10">
    <source>
        <dbReference type="EMBL" id="ETK06870.1"/>
    </source>
</evidence>
<dbReference type="Gene3D" id="1.10.287.460">
    <property type="entry name" value="Peptidyl-prolyl cis-trans isomerase, FKBP-type, N-terminal domain"/>
    <property type="match status" value="1"/>
</dbReference>
<dbReference type="PROSITE" id="PS50059">
    <property type="entry name" value="FKBP_PPIASE"/>
    <property type="match status" value="1"/>
</dbReference>
<dbReference type="GO" id="GO:0003755">
    <property type="term" value="F:peptidyl-prolyl cis-trans isomerase activity"/>
    <property type="evidence" value="ECO:0007669"/>
    <property type="project" value="UniProtKB-UniRule"/>
</dbReference>
<dbReference type="GO" id="GO:0006457">
    <property type="term" value="P:protein folding"/>
    <property type="evidence" value="ECO:0007669"/>
    <property type="project" value="InterPro"/>
</dbReference>
<feature type="chain" id="PRO_5004812686" description="Peptidyl-prolyl cis-trans isomerase" evidence="8">
    <location>
        <begin position="24"/>
        <end position="235"/>
    </location>
</feature>
<dbReference type="FunFam" id="3.10.50.40:FF:000045">
    <property type="entry name" value="Peptidyl-prolyl cis-trans isomerase"/>
    <property type="match status" value="1"/>
</dbReference>
<evidence type="ECO:0000313" key="11">
    <source>
        <dbReference type="Proteomes" id="UP000034982"/>
    </source>
</evidence>
<comment type="similarity">
    <text evidence="2 7">Belongs to the FKBP-type PPIase family.</text>
</comment>
<dbReference type="PANTHER" id="PTHR43811:SF19">
    <property type="entry name" value="39 KDA FK506-BINDING NUCLEAR PROTEIN"/>
    <property type="match status" value="1"/>
</dbReference>
<keyword evidence="3 8" id="KW-0732">Signal</keyword>
<feature type="domain" description="PPIase FKBP-type" evidence="9">
    <location>
        <begin position="149"/>
        <end position="234"/>
    </location>
</feature>
<accession>W2CIA8</accession>
<sequence length="235" mass="25182">MKKINVWMMAAAAAACVTMNSCNQGVSTDAKLSSQIDSLSYAVGINVGNNIKASAATFPGEDSLKIDLVIKGLLTVLKDSAAQKMTFEDASAYINAYIMKVQQAQAEAELKVGQDFLAANRSKEGVITTASGLQYKVISEGTGAKPTVKDKVRCHYTGRLLDGTVFDSSVQRGQPAEFEVGQVIPGWQEVLQLMPVGSKFQVWIPSNLAYGTQGAGPIKPNSTLEFEIELLEIVK</sequence>
<dbReference type="InterPro" id="IPR000774">
    <property type="entry name" value="PPIase_FKBP_N"/>
</dbReference>
<evidence type="ECO:0000256" key="1">
    <source>
        <dbReference type="ARBA" id="ARBA00000971"/>
    </source>
</evidence>
<organism evidence="10 11">
    <name type="scientific">Tannerella sp. oral taxon BU063 isolate Cell 1/3</name>
    <dbReference type="NCBI Taxonomy" id="1411022"/>
    <lineage>
        <taxon>Bacteria</taxon>
        <taxon>Pseudomonadati</taxon>
        <taxon>Bacteroidota</taxon>
        <taxon>Bacteroidia</taxon>
        <taxon>Bacteroidales</taxon>
        <taxon>Tannerellaceae</taxon>
        <taxon>Tannerella</taxon>
    </lineage>
</organism>
<dbReference type="Gene3D" id="3.10.50.40">
    <property type="match status" value="1"/>
</dbReference>
<evidence type="ECO:0000256" key="2">
    <source>
        <dbReference type="ARBA" id="ARBA00006577"/>
    </source>
</evidence>
<dbReference type="Pfam" id="PF00254">
    <property type="entry name" value="FKBP_C"/>
    <property type="match status" value="1"/>
</dbReference>
<keyword evidence="4 6" id="KW-0697">Rotamase</keyword>
<dbReference type="Proteomes" id="UP000034982">
    <property type="component" value="Unassembled WGS sequence"/>
</dbReference>
<name>W2CIA8_9BACT</name>
<evidence type="ECO:0000256" key="8">
    <source>
        <dbReference type="SAM" id="SignalP"/>
    </source>
</evidence>
<dbReference type="EMBL" id="AYYE01001123">
    <property type="protein sequence ID" value="ETK06870.1"/>
    <property type="molecule type" value="Genomic_DNA"/>
</dbReference>
<evidence type="ECO:0000256" key="4">
    <source>
        <dbReference type="ARBA" id="ARBA00023110"/>
    </source>
</evidence>
<dbReference type="PATRIC" id="fig|1411022.3.peg.1124"/>
<evidence type="ECO:0000259" key="9">
    <source>
        <dbReference type="PROSITE" id="PS50059"/>
    </source>
</evidence>
<keyword evidence="5 6" id="KW-0413">Isomerase</keyword>
<evidence type="ECO:0000256" key="5">
    <source>
        <dbReference type="ARBA" id="ARBA00023235"/>
    </source>
</evidence>
<evidence type="ECO:0000256" key="6">
    <source>
        <dbReference type="PROSITE-ProRule" id="PRU00277"/>
    </source>
</evidence>
<dbReference type="PROSITE" id="PS51257">
    <property type="entry name" value="PROKAR_LIPOPROTEIN"/>
    <property type="match status" value="1"/>
</dbReference>
<gene>
    <name evidence="10" type="ORF">T230_10040</name>
</gene>